<accession>A0A0G4JZ47</accession>
<reference evidence="2" key="1">
    <citation type="submission" date="2015-01" db="EMBL/GenBank/DDBJ databases">
        <authorList>
            <person name="Paterson Steve"/>
        </authorList>
    </citation>
    <scope>NUCLEOTIDE SEQUENCE [LARGE SCALE GENOMIC DNA]</scope>
    <source>
        <strain evidence="2">OBR1</strain>
    </source>
</reference>
<dbReference type="Proteomes" id="UP000044377">
    <property type="component" value="Unassembled WGS sequence"/>
</dbReference>
<sequence length="42" mass="5227">MKIRLLKKVDMHILNKESSFRMITKNAFAYCNLEEYFNYIYF</sequence>
<dbReference type="AlphaFoldDB" id="A0A0G4JZ47"/>
<gene>
    <name evidence="1" type="ORF">BN1221_03479c</name>
</gene>
<dbReference type="EMBL" id="CGIG01000001">
    <property type="protein sequence ID" value="CPR18921.1"/>
    <property type="molecule type" value="Genomic_DNA"/>
</dbReference>
<keyword evidence="2" id="KW-1185">Reference proteome</keyword>
<evidence type="ECO:0000313" key="1">
    <source>
        <dbReference type="EMBL" id="CPR18921.1"/>
    </source>
</evidence>
<proteinExistence type="predicted"/>
<name>A0A0G4JZ47_9GAMM</name>
<evidence type="ECO:0000313" key="2">
    <source>
        <dbReference type="Proteomes" id="UP000044377"/>
    </source>
</evidence>
<protein>
    <submittedName>
        <fullName evidence="1">Uncharacterized protein</fullName>
    </submittedName>
</protein>
<organism evidence="1 2">
    <name type="scientific">Brenneria goodwinii</name>
    <dbReference type="NCBI Taxonomy" id="1109412"/>
    <lineage>
        <taxon>Bacteria</taxon>
        <taxon>Pseudomonadati</taxon>
        <taxon>Pseudomonadota</taxon>
        <taxon>Gammaproteobacteria</taxon>
        <taxon>Enterobacterales</taxon>
        <taxon>Pectobacteriaceae</taxon>
        <taxon>Brenneria</taxon>
    </lineage>
</organism>
<dbReference type="STRING" id="1109412.BN1221_03479c"/>